<dbReference type="GO" id="GO:0003676">
    <property type="term" value="F:nucleic acid binding"/>
    <property type="evidence" value="ECO:0007669"/>
    <property type="project" value="InterPro"/>
</dbReference>
<sequence>MKGLHPIQPLTSSWKLWIIELAFVWRWFHVIRTSGSEDTTILVGLDPPARPASFQLDRAAFPGVKGSGPVSPWILWSLWKSRNKRSFNATERQFTPEETITQAVSSAREWQAAQLGIENHHTGSRQGSQRRSRLHAVRCHSDAAWRKETETAGLGWCFSNDRGDPLGRGSTTRSTIRSPLMAEALVLLSAMQHALEIGHTHIIVASDSQKLIGAINREDPSKELHGILHDILDFSKSFTAISFIFVSREDNVLADRLAKNALADLGQGPV</sequence>
<organism evidence="2 3">
    <name type="scientific">Microthlaspi erraticum</name>
    <dbReference type="NCBI Taxonomy" id="1685480"/>
    <lineage>
        <taxon>Eukaryota</taxon>
        <taxon>Viridiplantae</taxon>
        <taxon>Streptophyta</taxon>
        <taxon>Embryophyta</taxon>
        <taxon>Tracheophyta</taxon>
        <taxon>Spermatophyta</taxon>
        <taxon>Magnoliopsida</taxon>
        <taxon>eudicotyledons</taxon>
        <taxon>Gunneridae</taxon>
        <taxon>Pentapetalae</taxon>
        <taxon>rosids</taxon>
        <taxon>malvids</taxon>
        <taxon>Brassicales</taxon>
        <taxon>Brassicaceae</taxon>
        <taxon>Coluteocarpeae</taxon>
        <taxon>Microthlaspi</taxon>
    </lineage>
</organism>
<dbReference type="OrthoDB" id="1109693at2759"/>
<keyword evidence="3" id="KW-1185">Reference proteome</keyword>
<evidence type="ECO:0000313" key="3">
    <source>
        <dbReference type="Proteomes" id="UP000467841"/>
    </source>
</evidence>
<dbReference type="EMBL" id="CACVBM020001508">
    <property type="protein sequence ID" value="CAA7052827.1"/>
    <property type="molecule type" value="Genomic_DNA"/>
</dbReference>
<dbReference type="InterPro" id="IPR052929">
    <property type="entry name" value="RNase_H-like_EbsB-rel"/>
</dbReference>
<dbReference type="GO" id="GO:0004523">
    <property type="term" value="F:RNA-DNA hybrid ribonuclease activity"/>
    <property type="evidence" value="ECO:0007669"/>
    <property type="project" value="InterPro"/>
</dbReference>
<name>A0A6D2KZY7_9BRAS</name>
<dbReference type="InterPro" id="IPR012337">
    <property type="entry name" value="RNaseH-like_sf"/>
</dbReference>
<accession>A0A6D2KZY7</accession>
<dbReference type="Gene3D" id="3.30.420.10">
    <property type="entry name" value="Ribonuclease H-like superfamily/Ribonuclease H"/>
    <property type="match status" value="1"/>
</dbReference>
<dbReference type="PANTHER" id="PTHR47074">
    <property type="entry name" value="BNAC02G40300D PROTEIN"/>
    <property type="match status" value="1"/>
</dbReference>
<gene>
    <name evidence="2" type="ORF">MERR_LOCUS40062</name>
</gene>
<evidence type="ECO:0000259" key="1">
    <source>
        <dbReference type="Pfam" id="PF13456"/>
    </source>
</evidence>
<dbReference type="InterPro" id="IPR044730">
    <property type="entry name" value="RNase_H-like_dom_plant"/>
</dbReference>
<feature type="domain" description="RNase H type-1" evidence="1">
    <location>
        <begin position="141"/>
        <end position="261"/>
    </location>
</feature>
<dbReference type="CDD" id="cd06222">
    <property type="entry name" value="RNase_H_like"/>
    <property type="match status" value="1"/>
</dbReference>
<dbReference type="Proteomes" id="UP000467841">
    <property type="component" value="Unassembled WGS sequence"/>
</dbReference>
<dbReference type="AlphaFoldDB" id="A0A6D2KZY7"/>
<proteinExistence type="predicted"/>
<dbReference type="InterPro" id="IPR002156">
    <property type="entry name" value="RNaseH_domain"/>
</dbReference>
<dbReference type="SUPFAM" id="SSF53098">
    <property type="entry name" value="Ribonuclease H-like"/>
    <property type="match status" value="1"/>
</dbReference>
<dbReference type="InterPro" id="IPR036397">
    <property type="entry name" value="RNaseH_sf"/>
</dbReference>
<comment type="caution">
    <text evidence="2">The sequence shown here is derived from an EMBL/GenBank/DDBJ whole genome shotgun (WGS) entry which is preliminary data.</text>
</comment>
<dbReference type="PANTHER" id="PTHR47074:SF49">
    <property type="entry name" value="POLYNUCLEOTIDYL TRANSFERASE, RIBONUCLEASE H-LIKE SUPERFAMILY PROTEIN"/>
    <property type="match status" value="1"/>
</dbReference>
<dbReference type="Pfam" id="PF13456">
    <property type="entry name" value="RVT_3"/>
    <property type="match status" value="1"/>
</dbReference>
<evidence type="ECO:0000313" key="2">
    <source>
        <dbReference type="EMBL" id="CAA7052827.1"/>
    </source>
</evidence>
<reference evidence="2" key="1">
    <citation type="submission" date="2020-01" db="EMBL/GenBank/DDBJ databases">
        <authorList>
            <person name="Mishra B."/>
        </authorList>
    </citation>
    <scope>NUCLEOTIDE SEQUENCE [LARGE SCALE GENOMIC DNA]</scope>
</reference>
<protein>
    <recommendedName>
        <fullName evidence="1">RNase H type-1 domain-containing protein</fullName>
    </recommendedName>
</protein>